<dbReference type="HOGENOM" id="CLU_2276608_0_0_1"/>
<dbReference type="STRING" id="99883.ENSTNIP00000002539"/>
<dbReference type="InParanoid" id="H3C2S1"/>
<keyword evidence="4" id="KW-1185">Reference proteome</keyword>
<name>H3C2S1_TETNG</name>
<dbReference type="AlphaFoldDB" id="H3C2S1"/>
<reference evidence="3" key="3">
    <citation type="submission" date="2025-09" db="UniProtKB">
        <authorList>
            <consortium name="Ensembl"/>
        </authorList>
    </citation>
    <scope>IDENTIFICATION</scope>
</reference>
<proteinExistence type="predicted"/>
<dbReference type="InterPro" id="IPR002156">
    <property type="entry name" value="RNaseH_domain"/>
</dbReference>
<evidence type="ECO:0000313" key="3">
    <source>
        <dbReference type="Ensembl" id="ENSTNIP00000002539.1"/>
    </source>
</evidence>
<feature type="region of interest" description="Disordered" evidence="1">
    <location>
        <begin position="80"/>
        <end position="102"/>
    </location>
</feature>
<dbReference type="GO" id="GO:0004523">
    <property type="term" value="F:RNA-DNA hybrid ribonuclease activity"/>
    <property type="evidence" value="ECO:0007669"/>
    <property type="project" value="InterPro"/>
</dbReference>
<dbReference type="Ensembl" id="ENSTNIT00000002961.1">
    <property type="protein sequence ID" value="ENSTNIP00000002539.1"/>
    <property type="gene ID" value="ENSTNIG00000000215.1"/>
</dbReference>
<dbReference type="InterPro" id="IPR036397">
    <property type="entry name" value="RNaseH_sf"/>
</dbReference>
<feature type="compositionally biased region" description="Basic and acidic residues" evidence="1">
    <location>
        <begin position="82"/>
        <end position="93"/>
    </location>
</feature>
<dbReference type="Proteomes" id="UP000007303">
    <property type="component" value="Unassembled WGS sequence"/>
</dbReference>
<reference evidence="4" key="1">
    <citation type="journal article" date="2004" name="Nature">
        <title>Genome duplication in the teleost fish Tetraodon nigroviridis reveals the early vertebrate proto-karyotype.</title>
        <authorList>
            <person name="Jaillon O."/>
            <person name="Aury J.-M."/>
            <person name="Brunet F."/>
            <person name="Petit J.-L."/>
            <person name="Stange-Thomann N."/>
            <person name="Mauceli E."/>
            <person name="Bouneau L."/>
            <person name="Fischer C."/>
            <person name="Ozouf-Costaz C."/>
            <person name="Bernot A."/>
            <person name="Nicaud S."/>
            <person name="Jaffe D."/>
            <person name="Fisher S."/>
            <person name="Lutfalla G."/>
            <person name="Dossat C."/>
            <person name="Segurens B."/>
            <person name="Dasilva C."/>
            <person name="Salanoubat M."/>
            <person name="Levy M."/>
            <person name="Boudet N."/>
            <person name="Castellano S."/>
            <person name="Anthouard V."/>
            <person name="Jubin C."/>
            <person name="Castelli V."/>
            <person name="Katinka M."/>
            <person name="Vacherie B."/>
            <person name="Biemont C."/>
            <person name="Skalli Z."/>
            <person name="Cattolico L."/>
            <person name="Poulain J."/>
            <person name="De Berardinis V."/>
            <person name="Cruaud C."/>
            <person name="Duprat S."/>
            <person name="Brottier P."/>
            <person name="Coutanceau J.-P."/>
            <person name="Gouzy J."/>
            <person name="Parra G."/>
            <person name="Lardier G."/>
            <person name="Chapple C."/>
            <person name="McKernan K.J."/>
            <person name="McEwan P."/>
            <person name="Bosak S."/>
            <person name="Kellis M."/>
            <person name="Volff J.-N."/>
            <person name="Guigo R."/>
            <person name="Zody M.C."/>
            <person name="Mesirov J."/>
            <person name="Lindblad-Toh K."/>
            <person name="Birren B."/>
            <person name="Nusbaum C."/>
            <person name="Kahn D."/>
            <person name="Robinson-Rechavi M."/>
            <person name="Laudet V."/>
            <person name="Schachter V."/>
            <person name="Quetier F."/>
            <person name="Saurin W."/>
            <person name="Scarpelli C."/>
            <person name="Wincker P."/>
            <person name="Lander E.S."/>
            <person name="Weissenbach J."/>
            <person name="Roest Crollius H."/>
        </authorList>
    </citation>
    <scope>NUCLEOTIDE SEQUENCE [LARGE SCALE GENOMIC DNA]</scope>
</reference>
<evidence type="ECO:0000259" key="2">
    <source>
        <dbReference type="Pfam" id="PF00075"/>
    </source>
</evidence>
<accession>H3C2S1</accession>
<dbReference type="Gene3D" id="3.30.420.10">
    <property type="entry name" value="Ribonuclease H-like superfamily/Ribonuclease H"/>
    <property type="match status" value="1"/>
</dbReference>
<evidence type="ECO:0000256" key="1">
    <source>
        <dbReference type="SAM" id="MobiDB-lite"/>
    </source>
</evidence>
<protein>
    <recommendedName>
        <fullName evidence="2">RNase H type-1 domain-containing protein</fullName>
    </recommendedName>
</protein>
<dbReference type="Pfam" id="PF00075">
    <property type="entry name" value="RNase_H"/>
    <property type="match status" value="1"/>
</dbReference>
<feature type="domain" description="RNase H type-1" evidence="2">
    <location>
        <begin position="52"/>
        <end position="92"/>
    </location>
</feature>
<organism evidence="3 4">
    <name type="scientific">Tetraodon nigroviridis</name>
    <name type="common">Spotted green pufferfish</name>
    <name type="synonym">Chelonodon nigroviridis</name>
    <dbReference type="NCBI Taxonomy" id="99883"/>
    <lineage>
        <taxon>Eukaryota</taxon>
        <taxon>Metazoa</taxon>
        <taxon>Chordata</taxon>
        <taxon>Craniata</taxon>
        <taxon>Vertebrata</taxon>
        <taxon>Euteleostomi</taxon>
        <taxon>Actinopterygii</taxon>
        <taxon>Neopterygii</taxon>
        <taxon>Teleostei</taxon>
        <taxon>Neoteleostei</taxon>
        <taxon>Acanthomorphata</taxon>
        <taxon>Eupercaria</taxon>
        <taxon>Tetraodontiformes</taxon>
        <taxon>Tetradontoidea</taxon>
        <taxon>Tetraodontidae</taxon>
        <taxon>Tetraodon</taxon>
    </lineage>
</organism>
<dbReference type="GO" id="GO:0003676">
    <property type="term" value="F:nucleic acid binding"/>
    <property type="evidence" value="ECO:0007669"/>
    <property type="project" value="InterPro"/>
</dbReference>
<reference evidence="3" key="2">
    <citation type="submission" date="2025-08" db="UniProtKB">
        <authorList>
            <consortium name="Ensembl"/>
        </authorList>
    </citation>
    <scope>IDENTIFICATION</scope>
</reference>
<dbReference type="InterPro" id="IPR012337">
    <property type="entry name" value="RNaseH-like_sf"/>
</dbReference>
<sequence length="102" mass="11321">MSPAREVCACLVYFQTCIHGFSVAVVFWDMRDYSKFTINGTKAGCGVNARWSEDFEKLERLNAGLDVVWMHVPGHAGYHGNEQADRLSREGAAKPEVQQGNG</sequence>
<evidence type="ECO:0000313" key="4">
    <source>
        <dbReference type="Proteomes" id="UP000007303"/>
    </source>
</evidence>
<dbReference type="SUPFAM" id="SSF53098">
    <property type="entry name" value="Ribonuclease H-like"/>
    <property type="match status" value="1"/>
</dbReference>